<dbReference type="PANTHER" id="PTHR28495:SF1">
    <property type="entry name" value="GENE, 17266-RELATED"/>
    <property type="match status" value="1"/>
</dbReference>
<evidence type="ECO:0000313" key="2">
    <source>
        <dbReference type="Proteomes" id="UP001642520"/>
    </source>
</evidence>
<comment type="caution">
    <text evidence="1">The sequence shown here is derived from an EMBL/GenBank/DDBJ whole genome shotgun (WGS) entry which is preliminary data.</text>
</comment>
<sequence>MCITNGPLNIIPSRDKKPTISQFLSDILIKLPTVCGKPLQISEHTPFSTKFLSTNLSSNVLPKDKGINIHSIEKNNTTSQLEFSANYADELHKMKNINTSLETQLAKIHQIHNVPFHENLKVNSSRSTREFQDGIQCSNTVQNMKGASVENNASDNFTASDAESISNYFKIQKPHSSVNEKLLKQDEKQKNLTLKEKLVKAAATKNNKESVKEMDQSITVEAMAKNNQLDQMRICDLSEWLRQHSVPHNSKAKKTELISKVLSHIRNTQMLHQFRI</sequence>
<dbReference type="InterPro" id="IPR031643">
    <property type="entry name" value="DUF4708"/>
</dbReference>
<gene>
    <name evidence="1" type="ORF">XYLVIOL_LOCUS7359</name>
</gene>
<protein>
    <submittedName>
        <fullName evidence="1">Uncharacterized protein</fullName>
    </submittedName>
</protein>
<reference evidence="1 2" key="1">
    <citation type="submission" date="2024-08" db="EMBL/GenBank/DDBJ databases">
        <authorList>
            <person name="Will J Nash"/>
            <person name="Angela Man"/>
            <person name="Seanna McTaggart"/>
            <person name="Kendall Baker"/>
            <person name="Tom Barker"/>
            <person name="Leah Catchpole"/>
            <person name="Alex Durrant"/>
            <person name="Karim Gharbi"/>
            <person name="Naomi Irish"/>
            <person name="Gemy Kaithakottil"/>
            <person name="Debby Ku"/>
            <person name="Aaliyah Providence"/>
            <person name="Felix Shaw"/>
            <person name="David Swarbreck"/>
            <person name="Chris Watkins"/>
            <person name="Ann M. McCartney"/>
            <person name="Giulio Formenti"/>
            <person name="Alice Mouton"/>
            <person name="Noel Vella"/>
            <person name="Bjorn M von Reumont"/>
            <person name="Adriana Vella"/>
            <person name="Wilfried Haerty"/>
        </authorList>
    </citation>
    <scope>NUCLEOTIDE SEQUENCE [LARGE SCALE GENOMIC DNA]</scope>
</reference>
<organism evidence="1 2">
    <name type="scientific">Xylocopa violacea</name>
    <name type="common">Violet carpenter bee</name>
    <name type="synonym">Apis violacea</name>
    <dbReference type="NCBI Taxonomy" id="135666"/>
    <lineage>
        <taxon>Eukaryota</taxon>
        <taxon>Metazoa</taxon>
        <taxon>Ecdysozoa</taxon>
        <taxon>Arthropoda</taxon>
        <taxon>Hexapoda</taxon>
        <taxon>Insecta</taxon>
        <taxon>Pterygota</taxon>
        <taxon>Neoptera</taxon>
        <taxon>Endopterygota</taxon>
        <taxon>Hymenoptera</taxon>
        <taxon>Apocrita</taxon>
        <taxon>Aculeata</taxon>
        <taxon>Apoidea</taxon>
        <taxon>Anthophila</taxon>
        <taxon>Apidae</taxon>
        <taxon>Xylocopa</taxon>
        <taxon>Xylocopa</taxon>
    </lineage>
</organism>
<name>A0ABP1NXC0_XYLVO</name>
<accession>A0ABP1NXC0</accession>
<dbReference type="PANTHER" id="PTHR28495">
    <property type="entry name" value="HYPOTHETICAL PROTEIN LOC100359752"/>
    <property type="match status" value="1"/>
</dbReference>
<proteinExistence type="predicted"/>
<evidence type="ECO:0000313" key="1">
    <source>
        <dbReference type="EMBL" id="CAL7945688.1"/>
    </source>
</evidence>
<dbReference type="Proteomes" id="UP001642520">
    <property type="component" value="Unassembled WGS sequence"/>
</dbReference>
<dbReference type="EMBL" id="CAXAJV020001294">
    <property type="protein sequence ID" value="CAL7945688.1"/>
    <property type="molecule type" value="Genomic_DNA"/>
</dbReference>
<keyword evidence="2" id="KW-1185">Reference proteome</keyword>